<accession>A0A1V1NRL0</accession>
<evidence type="ECO:0000313" key="2">
    <source>
        <dbReference type="Proteomes" id="UP000189670"/>
    </source>
</evidence>
<protein>
    <submittedName>
        <fullName evidence="1">Uncharacterized protein</fullName>
    </submittedName>
</protein>
<name>A0A1V1NRL0_9BACT</name>
<dbReference type="Proteomes" id="UP000189670">
    <property type="component" value="Unassembled WGS sequence"/>
</dbReference>
<organism evidence="1 2">
    <name type="scientific">Candidatus Magnetoglobus multicellularis str. Araruama</name>
    <dbReference type="NCBI Taxonomy" id="890399"/>
    <lineage>
        <taxon>Bacteria</taxon>
        <taxon>Pseudomonadati</taxon>
        <taxon>Thermodesulfobacteriota</taxon>
        <taxon>Desulfobacteria</taxon>
        <taxon>Desulfobacterales</taxon>
        <taxon>Desulfobacteraceae</taxon>
        <taxon>Candidatus Magnetoglobus</taxon>
    </lineage>
</organism>
<reference evidence="2" key="1">
    <citation type="submission" date="2012-11" db="EMBL/GenBank/DDBJ databases">
        <authorList>
            <person name="Lucero-Rivera Y.E."/>
            <person name="Tovar-Ramirez D."/>
        </authorList>
    </citation>
    <scope>NUCLEOTIDE SEQUENCE [LARGE SCALE GENOMIC DNA]</scope>
    <source>
        <strain evidence="2">Araruama</strain>
    </source>
</reference>
<dbReference type="AlphaFoldDB" id="A0A1V1NRL0"/>
<dbReference type="EMBL" id="ATBP01003175">
    <property type="protein sequence ID" value="ETR65136.1"/>
    <property type="molecule type" value="Genomic_DNA"/>
</dbReference>
<gene>
    <name evidence="1" type="ORF">OMM_14767</name>
</gene>
<evidence type="ECO:0000313" key="1">
    <source>
        <dbReference type="EMBL" id="ETR65136.1"/>
    </source>
</evidence>
<comment type="caution">
    <text evidence="1">The sequence shown here is derived from an EMBL/GenBank/DDBJ whole genome shotgun (WGS) entry which is preliminary data.</text>
</comment>
<feature type="non-terminal residue" evidence="1">
    <location>
        <position position="1"/>
    </location>
</feature>
<proteinExistence type="predicted"/>
<sequence>YIQILRKGFIMNIYIHDLFSSEVSSSLKQVDDESMKTSKTAKKAQLNIDGFQSVIITSLISKFKKSHGVSNDFWLNILRDIKKSNNDEGLESIFSKILHEMQTTIHPEESEDKGSIENLSKEDLQALLKNKENNHNIIFQLHKLSYNEFLQFDDFNSILKKIFFK</sequence>